<feature type="transmembrane region" description="Helical" evidence="1">
    <location>
        <begin position="169"/>
        <end position="187"/>
    </location>
</feature>
<keyword evidence="1" id="KW-0812">Transmembrane</keyword>
<dbReference type="SUPFAM" id="SSF55961">
    <property type="entry name" value="Bet v1-like"/>
    <property type="match status" value="1"/>
</dbReference>
<dbReference type="Proteomes" id="UP000542405">
    <property type="component" value="Unassembled WGS sequence"/>
</dbReference>
<dbReference type="PANTHER" id="PTHR38588:SF1">
    <property type="entry name" value="BLL0334 PROTEIN"/>
    <property type="match status" value="1"/>
</dbReference>
<organism evidence="2 3">
    <name type="scientific">Achromobacter ruhlandii</name>
    <dbReference type="NCBI Taxonomy" id="72557"/>
    <lineage>
        <taxon>Bacteria</taxon>
        <taxon>Pseudomonadati</taxon>
        <taxon>Pseudomonadota</taxon>
        <taxon>Betaproteobacteria</taxon>
        <taxon>Burkholderiales</taxon>
        <taxon>Alcaligenaceae</taxon>
        <taxon>Achromobacter</taxon>
    </lineage>
</organism>
<protein>
    <submittedName>
        <fullName evidence="2">Carbon monoxide dehydrogenase subunit G</fullName>
    </submittedName>
</protein>
<dbReference type="AlphaFoldDB" id="A0A848NEZ1"/>
<evidence type="ECO:0000313" key="2">
    <source>
        <dbReference type="EMBL" id="NMU89667.1"/>
    </source>
</evidence>
<dbReference type="Gene3D" id="3.30.530.20">
    <property type="match status" value="1"/>
</dbReference>
<dbReference type="EMBL" id="JABBZE010000046">
    <property type="protein sequence ID" value="NMU89667.1"/>
    <property type="molecule type" value="Genomic_DNA"/>
</dbReference>
<proteinExistence type="predicted"/>
<keyword evidence="1" id="KW-0472">Membrane</keyword>
<sequence>MRIADAQWIPSTQHQTWDALTDPAVLQRCIPGCVNVTQRSPTEYAVTLRAKIAGLDTDYEGEILLSDVDPPNSCTLVFEGKGRAACLAIGTAQVNLSTKDQGTRIAYTVAGMTGGKLAECGEGLVLKAGEKIIEKFFTAFIDHMAAQPRLAPPPPPPEPEPRGLSNSRWSWALVVLVIAVFWSYHAFYKLSLIPL</sequence>
<dbReference type="InterPro" id="IPR010419">
    <property type="entry name" value="CO_DH_gsu"/>
</dbReference>
<evidence type="ECO:0000313" key="3">
    <source>
        <dbReference type="Proteomes" id="UP000542405"/>
    </source>
</evidence>
<dbReference type="Pfam" id="PF06240">
    <property type="entry name" value="COXG"/>
    <property type="match status" value="1"/>
</dbReference>
<comment type="caution">
    <text evidence="2">The sequence shown here is derived from an EMBL/GenBank/DDBJ whole genome shotgun (WGS) entry which is preliminary data.</text>
</comment>
<gene>
    <name evidence="2" type="ORF">HGQ98_07295</name>
</gene>
<reference evidence="2 3" key="1">
    <citation type="submission" date="2020-04" db="EMBL/GenBank/DDBJ databases">
        <title>Achromobacter ruhlandii genome sequencing and assembly.</title>
        <authorList>
            <person name="Martins R.C.R."/>
            <person name="Perdigao-Neto L.V."/>
            <person name="Levin A.S.S."/>
            <person name="Costa S.F."/>
        </authorList>
    </citation>
    <scope>NUCLEOTIDE SEQUENCE [LARGE SCALE GENOMIC DNA]</scope>
    <source>
        <strain evidence="2 3">9035ralo</strain>
    </source>
</reference>
<evidence type="ECO:0000256" key="1">
    <source>
        <dbReference type="SAM" id="Phobius"/>
    </source>
</evidence>
<dbReference type="PANTHER" id="PTHR38588">
    <property type="entry name" value="BLL0334 PROTEIN"/>
    <property type="match status" value="1"/>
</dbReference>
<name>A0A848NEZ1_9BURK</name>
<dbReference type="CDD" id="cd05018">
    <property type="entry name" value="CoxG"/>
    <property type="match status" value="1"/>
</dbReference>
<keyword evidence="1" id="KW-1133">Transmembrane helix</keyword>
<dbReference type="InterPro" id="IPR023393">
    <property type="entry name" value="START-like_dom_sf"/>
</dbReference>
<dbReference type="RefSeq" id="WP_169536212.1">
    <property type="nucleotide sequence ID" value="NZ_JABBZE010000046.1"/>
</dbReference>
<accession>A0A848NEZ1</accession>